<dbReference type="RefSeq" id="WP_063951280.1">
    <property type="nucleotide sequence ID" value="NZ_CP072308.1"/>
</dbReference>
<evidence type="ECO:0000313" key="7">
    <source>
        <dbReference type="EMBL" id="OAE37599.1"/>
    </source>
</evidence>
<comment type="caution">
    <text evidence="7">The sequence shown here is derived from an EMBL/GenBank/DDBJ whole genome shotgun (WGS) entry which is preliminary data.</text>
</comment>
<evidence type="ECO:0000313" key="8">
    <source>
        <dbReference type="Proteomes" id="UP000077098"/>
    </source>
</evidence>
<sequence>MNIGTAAAASGVSAKMIRHYETIGLIKSANRTDSGYRVYTTNDLETLRFIRRGRDLGFSIEKIRQLMTLWRDPGGASCDVKRIVMEHVVDLEAKMHTLREMADTLRNLATYCPDNGEPECPIIQDLAHSDDVDFAPVAVVPKRSGMLKGTSGPIMELQRLAK</sequence>
<name>A0A176WWR8_AGRTU</name>
<dbReference type="PROSITE" id="PS50937">
    <property type="entry name" value="HTH_MERR_2"/>
    <property type="match status" value="1"/>
</dbReference>
<dbReference type="Gene3D" id="1.10.1660.10">
    <property type="match status" value="1"/>
</dbReference>
<dbReference type="InterPro" id="IPR047057">
    <property type="entry name" value="MerR_fam"/>
</dbReference>
<dbReference type="InterPro" id="IPR000551">
    <property type="entry name" value="MerR-type_HTH_dom"/>
</dbReference>
<dbReference type="GO" id="GO:0005737">
    <property type="term" value="C:cytoplasm"/>
    <property type="evidence" value="ECO:0007669"/>
    <property type="project" value="UniProtKB-SubCell"/>
</dbReference>
<dbReference type="InterPro" id="IPR011789">
    <property type="entry name" value="CueR"/>
</dbReference>
<keyword evidence="3" id="KW-0805">Transcription regulation</keyword>
<evidence type="ECO:0000256" key="3">
    <source>
        <dbReference type="ARBA" id="ARBA00023015"/>
    </source>
</evidence>
<dbReference type="Proteomes" id="UP000077098">
    <property type="component" value="Unassembled WGS sequence"/>
</dbReference>
<dbReference type="PROSITE" id="PS00552">
    <property type="entry name" value="HTH_MERR_1"/>
    <property type="match status" value="1"/>
</dbReference>
<dbReference type="Pfam" id="PF00376">
    <property type="entry name" value="MerR"/>
    <property type="match status" value="1"/>
</dbReference>
<dbReference type="Pfam" id="PF09278">
    <property type="entry name" value="MerR-DNA-bind"/>
    <property type="match status" value="1"/>
</dbReference>
<dbReference type="InterPro" id="IPR015358">
    <property type="entry name" value="Tscrpt_reg_MerR_DNA-bd"/>
</dbReference>
<feature type="domain" description="HTH merR-type" evidence="6">
    <location>
        <begin position="1"/>
        <end position="69"/>
    </location>
</feature>
<dbReference type="NCBIfam" id="TIGR02044">
    <property type="entry name" value="CueR"/>
    <property type="match status" value="1"/>
</dbReference>
<reference evidence="7 8" key="1">
    <citation type="submission" date="2016-05" db="EMBL/GenBank/DDBJ databases">
        <authorList>
            <person name="Lavstsen T."/>
            <person name="Jespersen J.S."/>
        </authorList>
    </citation>
    <scope>NUCLEOTIDE SEQUENCE [LARGE SCALE GENOMIC DNA]</scope>
    <source>
        <strain evidence="7 8">KCJ1736</strain>
    </source>
</reference>
<dbReference type="PANTHER" id="PTHR30204:SF94">
    <property type="entry name" value="HEAVY METAL-DEPENDENT TRANSCRIPTIONAL REGULATOR HI_0293-RELATED"/>
    <property type="match status" value="1"/>
</dbReference>
<keyword evidence="5" id="KW-0804">Transcription</keyword>
<evidence type="ECO:0000259" key="6">
    <source>
        <dbReference type="PROSITE" id="PS50937"/>
    </source>
</evidence>
<dbReference type="GO" id="GO:0005507">
    <property type="term" value="F:copper ion binding"/>
    <property type="evidence" value="ECO:0007669"/>
    <property type="project" value="InterPro"/>
</dbReference>
<dbReference type="AlphaFoldDB" id="A0A176WWR8"/>
<dbReference type="PANTHER" id="PTHR30204">
    <property type="entry name" value="REDOX-CYCLING DRUG-SENSING TRANSCRIPTIONAL ACTIVATOR SOXR"/>
    <property type="match status" value="1"/>
</dbReference>
<proteinExistence type="predicted"/>
<dbReference type="CDD" id="cd01108">
    <property type="entry name" value="HTH_CueR"/>
    <property type="match status" value="1"/>
</dbReference>
<dbReference type="GO" id="GO:0003677">
    <property type="term" value="F:DNA binding"/>
    <property type="evidence" value="ECO:0007669"/>
    <property type="project" value="UniProtKB-KW"/>
</dbReference>
<evidence type="ECO:0000256" key="5">
    <source>
        <dbReference type="ARBA" id="ARBA00023163"/>
    </source>
</evidence>
<gene>
    <name evidence="7" type="ORF">A7J57_08440</name>
</gene>
<evidence type="ECO:0000256" key="4">
    <source>
        <dbReference type="ARBA" id="ARBA00023125"/>
    </source>
</evidence>
<dbReference type="PRINTS" id="PR00040">
    <property type="entry name" value="HTHMERR"/>
</dbReference>
<evidence type="ECO:0000256" key="2">
    <source>
        <dbReference type="ARBA" id="ARBA00022490"/>
    </source>
</evidence>
<dbReference type="GO" id="GO:0045893">
    <property type="term" value="P:positive regulation of DNA-templated transcription"/>
    <property type="evidence" value="ECO:0007669"/>
    <property type="project" value="InterPro"/>
</dbReference>
<evidence type="ECO:0000256" key="1">
    <source>
        <dbReference type="ARBA" id="ARBA00004496"/>
    </source>
</evidence>
<dbReference type="SUPFAM" id="SSF46955">
    <property type="entry name" value="Putative DNA-binding domain"/>
    <property type="match status" value="1"/>
</dbReference>
<dbReference type="InterPro" id="IPR009061">
    <property type="entry name" value="DNA-bd_dom_put_sf"/>
</dbReference>
<keyword evidence="4" id="KW-0238">DNA-binding</keyword>
<organism evidence="7 8">
    <name type="scientific">Agrobacterium tumefaciens</name>
    <dbReference type="NCBI Taxonomy" id="358"/>
    <lineage>
        <taxon>Bacteria</taxon>
        <taxon>Pseudomonadati</taxon>
        <taxon>Pseudomonadota</taxon>
        <taxon>Alphaproteobacteria</taxon>
        <taxon>Hyphomicrobiales</taxon>
        <taxon>Rhizobiaceae</taxon>
        <taxon>Rhizobium/Agrobacterium group</taxon>
        <taxon>Agrobacterium</taxon>
        <taxon>Agrobacterium tumefaciens complex</taxon>
    </lineage>
</organism>
<comment type="subcellular location">
    <subcellularLocation>
        <location evidence="1">Cytoplasm</location>
    </subcellularLocation>
</comment>
<dbReference type="GO" id="GO:0003700">
    <property type="term" value="F:DNA-binding transcription factor activity"/>
    <property type="evidence" value="ECO:0007669"/>
    <property type="project" value="InterPro"/>
</dbReference>
<accession>A0A176WWR8</accession>
<protein>
    <submittedName>
        <fullName evidence="7">Cu(I)-responsive transcriptional regulator</fullName>
    </submittedName>
</protein>
<keyword evidence="2" id="KW-0963">Cytoplasm</keyword>
<dbReference type="SMART" id="SM00422">
    <property type="entry name" value="HTH_MERR"/>
    <property type="match status" value="1"/>
</dbReference>
<dbReference type="EMBL" id="LXPS01000039">
    <property type="protein sequence ID" value="OAE37599.1"/>
    <property type="molecule type" value="Genomic_DNA"/>
</dbReference>